<gene>
    <name evidence="1" type="ORF">LCGC14_1603930</name>
</gene>
<proteinExistence type="predicted"/>
<reference evidence="1" key="1">
    <citation type="journal article" date="2015" name="Nature">
        <title>Complex archaea that bridge the gap between prokaryotes and eukaryotes.</title>
        <authorList>
            <person name="Spang A."/>
            <person name="Saw J.H."/>
            <person name="Jorgensen S.L."/>
            <person name="Zaremba-Niedzwiedzka K."/>
            <person name="Martijn J."/>
            <person name="Lind A.E."/>
            <person name="van Eijk R."/>
            <person name="Schleper C."/>
            <person name="Guy L."/>
            <person name="Ettema T.J."/>
        </authorList>
    </citation>
    <scope>NUCLEOTIDE SEQUENCE</scope>
</reference>
<comment type="caution">
    <text evidence="1">The sequence shown here is derived from an EMBL/GenBank/DDBJ whole genome shotgun (WGS) entry which is preliminary data.</text>
</comment>
<evidence type="ECO:0000313" key="1">
    <source>
        <dbReference type="EMBL" id="KKM24557.1"/>
    </source>
</evidence>
<accession>A0A0F9IAR0</accession>
<protein>
    <submittedName>
        <fullName evidence="1">Uncharacterized protein</fullName>
    </submittedName>
</protein>
<sequence>MNNDFRVYYAKEGTISRTYLMKKSHALSLFEVHSDEAFLVTKETGWWQRPLRFRPLPALLIQRP</sequence>
<dbReference type="EMBL" id="LAZR01012903">
    <property type="protein sequence ID" value="KKM24557.1"/>
    <property type="molecule type" value="Genomic_DNA"/>
</dbReference>
<name>A0A0F9IAR0_9ZZZZ</name>
<dbReference type="AlphaFoldDB" id="A0A0F9IAR0"/>
<organism evidence="1">
    <name type="scientific">marine sediment metagenome</name>
    <dbReference type="NCBI Taxonomy" id="412755"/>
    <lineage>
        <taxon>unclassified sequences</taxon>
        <taxon>metagenomes</taxon>
        <taxon>ecological metagenomes</taxon>
    </lineage>
</organism>